<keyword evidence="1" id="KW-1133">Transmembrane helix</keyword>
<keyword evidence="3" id="KW-1185">Reference proteome</keyword>
<comment type="caution">
    <text evidence="2">The sequence shown here is derived from an EMBL/GenBank/DDBJ whole genome shotgun (WGS) entry which is preliminary data.</text>
</comment>
<protein>
    <submittedName>
        <fullName evidence="2">Uncharacterized protein</fullName>
    </submittedName>
</protein>
<accession>A0A8J2NQX5</accession>
<keyword evidence="1" id="KW-0472">Membrane</keyword>
<evidence type="ECO:0000313" key="2">
    <source>
        <dbReference type="EMBL" id="CAG7718323.1"/>
    </source>
</evidence>
<keyword evidence="1" id="KW-0812">Transmembrane</keyword>
<proteinExistence type="predicted"/>
<dbReference type="EMBL" id="CAJVCH010052617">
    <property type="protein sequence ID" value="CAG7718323.1"/>
    <property type="molecule type" value="Genomic_DNA"/>
</dbReference>
<dbReference type="AlphaFoldDB" id="A0A8J2NQX5"/>
<feature type="transmembrane region" description="Helical" evidence="1">
    <location>
        <begin position="142"/>
        <end position="168"/>
    </location>
</feature>
<dbReference type="Proteomes" id="UP000708208">
    <property type="component" value="Unassembled WGS sequence"/>
</dbReference>
<name>A0A8J2NQX5_9HEXA</name>
<evidence type="ECO:0000256" key="1">
    <source>
        <dbReference type="SAM" id="Phobius"/>
    </source>
</evidence>
<organism evidence="2 3">
    <name type="scientific">Allacma fusca</name>
    <dbReference type="NCBI Taxonomy" id="39272"/>
    <lineage>
        <taxon>Eukaryota</taxon>
        <taxon>Metazoa</taxon>
        <taxon>Ecdysozoa</taxon>
        <taxon>Arthropoda</taxon>
        <taxon>Hexapoda</taxon>
        <taxon>Collembola</taxon>
        <taxon>Symphypleona</taxon>
        <taxon>Sminthuridae</taxon>
        <taxon>Allacma</taxon>
    </lineage>
</organism>
<evidence type="ECO:0000313" key="3">
    <source>
        <dbReference type="Proteomes" id="UP000708208"/>
    </source>
</evidence>
<gene>
    <name evidence="2" type="ORF">AFUS01_LOCUS7721</name>
</gene>
<dbReference type="OrthoDB" id="6364239at2759"/>
<reference evidence="2" key="1">
    <citation type="submission" date="2021-06" db="EMBL/GenBank/DDBJ databases">
        <authorList>
            <person name="Hodson N. C."/>
            <person name="Mongue J. A."/>
            <person name="Jaron S. K."/>
        </authorList>
    </citation>
    <scope>NUCLEOTIDE SEQUENCE</scope>
</reference>
<sequence>MKSLPPSAAIQSMIETELGTKTAQLQYDLIGLVNVAQNLTFYPGFVPVKMSRTRIFDLLLGFVLRKYSKLTETGSYNVGKLQNTGHFAKWFEQTLDIVRGRGIKWLKKVKAEDRRGELGYRIVELAEEAMTSTTKPFTLMQFGLSFCCLVFGLSFGFVSFLVECYYLFIREVKFMAG</sequence>